<name>F4L0P3_HALH1</name>
<dbReference type="EMBL" id="CP002691">
    <property type="protein sequence ID" value="AEE49525.1"/>
    <property type="molecule type" value="Genomic_DNA"/>
</dbReference>
<keyword evidence="1" id="KW-0732">Signal</keyword>
<dbReference type="OrthoDB" id="1099822at2"/>
<reference evidence="2 3" key="1">
    <citation type="journal article" date="2011" name="Stand. Genomic Sci.">
        <title>Complete genome sequence of Haliscomenobacter hydrossis type strain (O).</title>
        <authorList>
            <consortium name="US DOE Joint Genome Institute (JGI-PGF)"/>
            <person name="Daligault H."/>
            <person name="Lapidus A."/>
            <person name="Zeytun A."/>
            <person name="Nolan M."/>
            <person name="Lucas S."/>
            <person name="Del Rio T.G."/>
            <person name="Tice H."/>
            <person name="Cheng J.F."/>
            <person name="Tapia R."/>
            <person name="Han C."/>
            <person name="Goodwin L."/>
            <person name="Pitluck S."/>
            <person name="Liolios K."/>
            <person name="Pagani I."/>
            <person name="Ivanova N."/>
            <person name="Huntemann M."/>
            <person name="Mavromatis K."/>
            <person name="Mikhailova N."/>
            <person name="Pati A."/>
            <person name="Chen A."/>
            <person name="Palaniappan K."/>
            <person name="Land M."/>
            <person name="Hauser L."/>
            <person name="Brambilla E.M."/>
            <person name="Rohde M."/>
            <person name="Verbarg S."/>
            <person name="Goker M."/>
            <person name="Bristow J."/>
            <person name="Eisen J.A."/>
            <person name="Markowitz V."/>
            <person name="Hugenholtz P."/>
            <person name="Kyrpides N.C."/>
            <person name="Klenk H.P."/>
            <person name="Woyke T."/>
        </authorList>
    </citation>
    <scope>NUCLEOTIDE SEQUENCE [LARGE SCALE GENOMIC DNA]</scope>
    <source>
        <strain evidence="3">ATCC 27775 / DSM 1100 / LMG 10767 / O</strain>
    </source>
</reference>
<evidence type="ECO:0000313" key="2">
    <source>
        <dbReference type="EMBL" id="AEE49525.1"/>
    </source>
</evidence>
<reference key="2">
    <citation type="submission" date="2011-04" db="EMBL/GenBank/DDBJ databases">
        <title>Complete sequence of chromosome of Haliscomenobacter hydrossis DSM 1100.</title>
        <authorList>
            <consortium name="US DOE Joint Genome Institute (JGI-PGF)"/>
            <person name="Lucas S."/>
            <person name="Han J."/>
            <person name="Lapidus A."/>
            <person name="Bruce D."/>
            <person name="Goodwin L."/>
            <person name="Pitluck S."/>
            <person name="Peters L."/>
            <person name="Kyrpides N."/>
            <person name="Mavromatis K."/>
            <person name="Ivanova N."/>
            <person name="Ovchinnikova G."/>
            <person name="Pagani I."/>
            <person name="Daligault H."/>
            <person name="Detter J.C."/>
            <person name="Han C."/>
            <person name="Land M."/>
            <person name="Hauser L."/>
            <person name="Markowitz V."/>
            <person name="Cheng J.-F."/>
            <person name="Hugenholtz P."/>
            <person name="Woyke T."/>
            <person name="Wu D."/>
            <person name="Verbarg S."/>
            <person name="Frueling A."/>
            <person name="Brambilla E."/>
            <person name="Klenk H.-P."/>
            <person name="Eisen J.A."/>
        </authorList>
    </citation>
    <scope>NUCLEOTIDE SEQUENCE</scope>
    <source>
        <strain>DSM 1100</strain>
    </source>
</reference>
<dbReference type="RefSeq" id="WP_013764079.1">
    <property type="nucleotide sequence ID" value="NC_015510.1"/>
</dbReference>
<sequence>MSSRFTFFFLFIFLLLGACNAQKPDGTPTVGGDKDKHGCIGSAGYQWSELRGECIRLFEAGIRLDPQAKDLNQTTSAFIVFKSMDEDAKAELFLPGEKKAIILPRVGKNDAGTWKNKKYTLKQWRGMYSLENNQKKLLYQGAGGS</sequence>
<evidence type="ECO:0008006" key="4">
    <source>
        <dbReference type="Google" id="ProtNLM"/>
    </source>
</evidence>
<gene>
    <name evidence="2" type="ordered locus">Halhy_1635</name>
</gene>
<dbReference type="PROSITE" id="PS51257">
    <property type="entry name" value="PROKAR_LIPOPROTEIN"/>
    <property type="match status" value="1"/>
</dbReference>
<dbReference type="KEGG" id="hhy:Halhy_1635"/>
<proteinExistence type="predicted"/>
<accession>F4L0P3</accession>
<protein>
    <recommendedName>
        <fullName evidence="4">Lipoprotein</fullName>
    </recommendedName>
</protein>
<dbReference type="eggNOG" id="COG3187">
    <property type="taxonomic scope" value="Bacteria"/>
</dbReference>
<keyword evidence="3" id="KW-1185">Reference proteome</keyword>
<feature type="chain" id="PRO_5003310506" description="Lipoprotein" evidence="1">
    <location>
        <begin position="24"/>
        <end position="145"/>
    </location>
</feature>
<evidence type="ECO:0000256" key="1">
    <source>
        <dbReference type="SAM" id="SignalP"/>
    </source>
</evidence>
<evidence type="ECO:0000313" key="3">
    <source>
        <dbReference type="Proteomes" id="UP000008461"/>
    </source>
</evidence>
<feature type="signal peptide" evidence="1">
    <location>
        <begin position="1"/>
        <end position="23"/>
    </location>
</feature>
<organism evidence="2 3">
    <name type="scientific">Haliscomenobacter hydrossis (strain ATCC 27775 / DSM 1100 / LMG 10767 / O)</name>
    <dbReference type="NCBI Taxonomy" id="760192"/>
    <lineage>
        <taxon>Bacteria</taxon>
        <taxon>Pseudomonadati</taxon>
        <taxon>Bacteroidota</taxon>
        <taxon>Saprospiria</taxon>
        <taxon>Saprospirales</taxon>
        <taxon>Haliscomenobacteraceae</taxon>
        <taxon>Haliscomenobacter</taxon>
    </lineage>
</organism>
<dbReference type="HOGENOM" id="CLU_129763_0_0_10"/>
<dbReference type="Proteomes" id="UP000008461">
    <property type="component" value="Chromosome"/>
</dbReference>
<dbReference type="AlphaFoldDB" id="F4L0P3"/>
<dbReference type="STRING" id="760192.Halhy_1635"/>